<organism evidence="3 4">
    <name type="scientific">Komagataeibacter xylinus</name>
    <name type="common">Gluconacetobacter xylinus</name>
    <dbReference type="NCBI Taxonomy" id="28448"/>
    <lineage>
        <taxon>Bacteria</taxon>
        <taxon>Pseudomonadati</taxon>
        <taxon>Pseudomonadota</taxon>
        <taxon>Alphaproteobacteria</taxon>
        <taxon>Acetobacterales</taxon>
        <taxon>Acetobacteraceae</taxon>
        <taxon>Komagataeibacter</taxon>
    </lineage>
</organism>
<comment type="caution">
    <text evidence="3">The sequence shown here is derived from an EMBL/GenBank/DDBJ whole genome shotgun (WGS) entry which is preliminary data.</text>
</comment>
<name>A0A318Q3V7_KOMXY</name>
<dbReference type="AlphaFoldDB" id="A0A318Q3V7"/>
<reference evidence="3 4" key="1">
    <citation type="submission" date="2017-07" db="EMBL/GenBank/DDBJ databases">
        <title>A draft genome sequence of Komagataeibacter xylinus LMG 1515.</title>
        <authorList>
            <person name="Skraban J."/>
            <person name="Cleenwerck I."/>
            <person name="Vandamme P."/>
            <person name="Trcek J."/>
        </authorList>
    </citation>
    <scope>NUCLEOTIDE SEQUENCE [LARGE SCALE GENOMIC DNA]</scope>
    <source>
        <strain evidence="3 4">LMG 1515</strain>
    </source>
</reference>
<sequence>MSFLPRVARGVMMLIGIGRQTADTDEAPATPTVQATLLKGEIHSDMPLMQHAGFACRPLADSDHVIVFIGGNRQRGVSIASNDQNSRPKDLQPGETCIYSPATGSRIWLKADGSIALLPANNKVTTPGDFTAGGIITGNEVVAQGKKLSSHEHSNGNNGADTGPPV</sequence>
<feature type="region of interest" description="Disordered" evidence="1">
    <location>
        <begin position="146"/>
        <end position="166"/>
    </location>
</feature>
<keyword evidence="4" id="KW-1185">Reference proteome</keyword>
<gene>
    <name evidence="3" type="ORF">CFR75_06035</name>
</gene>
<dbReference type="STRING" id="1220579.GCA_001571345_01216"/>
<dbReference type="OrthoDB" id="7364815at2"/>
<evidence type="ECO:0000259" key="2">
    <source>
        <dbReference type="Pfam" id="PF06890"/>
    </source>
</evidence>
<dbReference type="RefSeq" id="WP_061273053.1">
    <property type="nucleotide sequence ID" value="NZ_CBCRXN010000003.1"/>
</dbReference>
<proteinExistence type="predicted"/>
<dbReference type="Pfam" id="PF06890">
    <property type="entry name" value="Phage_Mu_Gp45"/>
    <property type="match status" value="1"/>
</dbReference>
<feature type="domain" description="Bacteriophage Mu Gp45 N-terminal" evidence="2">
    <location>
        <begin position="24"/>
        <end position="84"/>
    </location>
</feature>
<evidence type="ECO:0000313" key="4">
    <source>
        <dbReference type="Proteomes" id="UP000248257"/>
    </source>
</evidence>
<accession>A0A318Q3V7</accession>
<protein>
    <recommendedName>
        <fullName evidence="2">Bacteriophage Mu Gp45 N-terminal domain-containing protein</fullName>
    </recommendedName>
</protein>
<dbReference type="InterPro" id="IPR053861">
    <property type="entry name" value="Phage_Mu_Gp45_N"/>
</dbReference>
<dbReference type="EMBL" id="NKUC01000009">
    <property type="protein sequence ID" value="PYD57375.1"/>
    <property type="molecule type" value="Genomic_DNA"/>
</dbReference>
<evidence type="ECO:0000256" key="1">
    <source>
        <dbReference type="SAM" id="MobiDB-lite"/>
    </source>
</evidence>
<dbReference type="Proteomes" id="UP000248257">
    <property type="component" value="Unassembled WGS sequence"/>
</dbReference>
<evidence type="ECO:0000313" key="3">
    <source>
        <dbReference type="EMBL" id="PYD57375.1"/>
    </source>
</evidence>